<dbReference type="InParanoid" id="H2ZXJ5"/>
<dbReference type="STRING" id="7897.ENSLACP00000002116"/>
<keyword evidence="7" id="KW-0378">Hydrolase</keyword>
<evidence type="ECO:0000313" key="11">
    <source>
        <dbReference type="Ensembl" id="ENSLACP00000002116.1"/>
    </source>
</evidence>
<keyword evidence="3" id="KW-0808">Transferase</keyword>
<dbReference type="PANTHER" id="PTHR37984">
    <property type="entry name" value="PROTEIN CBG26694"/>
    <property type="match status" value="1"/>
</dbReference>
<dbReference type="PANTHER" id="PTHR37984:SF10">
    <property type="entry name" value="RIBONUCLEASE H"/>
    <property type="match status" value="1"/>
</dbReference>
<dbReference type="Pfam" id="PF00078">
    <property type="entry name" value="RVT_1"/>
    <property type="match status" value="1"/>
</dbReference>
<feature type="domain" description="Reverse transcriptase RNase H-like" evidence="10">
    <location>
        <begin position="179"/>
        <end position="287"/>
    </location>
</feature>
<dbReference type="InterPro" id="IPR050951">
    <property type="entry name" value="Retrovirus_Pol_polyprotein"/>
</dbReference>
<evidence type="ECO:0000259" key="9">
    <source>
        <dbReference type="Pfam" id="PF00078"/>
    </source>
</evidence>
<evidence type="ECO:0000256" key="7">
    <source>
        <dbReference type="ARBA" id="ARBA00022801"/>
    </source>
</evidence>
<dbReference type="CDD" id="cd09274">
    <property type="entry name" value="RNase_HI_RT_Ty3"/>
    <property type="match status" value="1"/>
</dbReference>
<keyword evidence="6" id="KW-0255">Endonuclease</keyword>
<dbReference type="Pfam" id="PF17917">
    <property type="entry name" value="RT_RNaseH"/>
    <property type="match status" value="1"/>
</dbReference>
<evidence type="ECO:0000259" key="10">
    <source>
        <dbReference type="Pfam" id="PF17917"/>
    </source>
</evidence>
<dbReference type="EMBL" id="AFYH01266026">
    <property type="status" value="NOT_ANNOTATED_CDS"/>
    <property type="molecule type" value="Genomic_DNA"/>
</dbReference>
<reference evidence="12" key="1">
    <citation type="submission" date="2011-08" db="EMBL/GenBank/DDBJ databases">
        <title>The draft genome of Latimeria chalumnae.</title>
        <authorList>
            <person name="Di Palma F."/>
            <person name="Alfoldi J."/>
            <person name="Johnson J."/>
            <person name="Berlin A."/>
            <person name="Gnerre S."/>
            <person name="Jaffe D."/>
            <person name="MacCallum I."/>
            <person name="Young S."/>
            <person name="Walker B.J."/>
            <person name="Lander E."/>
            <person name="Lindblad-Toh K."/>
        </authorList>
    </citation>
    <scope>NUCLEOTIDE SEQUENCE [LARGE SCALE GENOMIC DNA]</scope>
    <source>
        <strain evidence="12">Wild caught</strain>
    </source>
</reference>
<evidence type="ECO:0000256" key="3">
    <source>
        <dbReference type="ARBA" id="ARBA00022679"/>
    </source>
</evidence>
<reference evidence="11" key="3">
    <citation type="submission" date="2025-09" db="UniProtKB">
        <authorList>
            <consortium name="Ensembl"/>
        </authorList>
    </citation>
    <scope>IDENTIFICATION</scope>
</reference>
<dbReference type="GO" id="GO:0004523">
    <property type="term" value="F:RNA-DNA hybrid ribonuclease activity"/>
    <property type="evidence" value="ECO:0007669"/>
    <property type="project" value="UniProtKB-EC"/>
</dbReference>
<dbReference type="EC" id="3.1.26.4" evidence="2"/>
<dbReference type="InterPro" id="IPR000477">
    <property type="entry name" value="RT_dom"/>
</dbReference>
<feature type="domain" description="Reverse transcriptase" evidence="9">
    <location>
        <begin position="10"/>
        <end position="89"/>
    </location>
</feature>
<dbReference type="OMA" id="ANGEECP"/>
<keyword evidence="8" id="KW-0695">RNA-directed DNA polymerase</keyword>
<evidence type="ECO:0000256" key="5">
    <source>
        <dbReference type="ARBA" id="ARBA00022722"/>
    </source>
</evidence>
<dbReference type="InterPro" id="IPR041373">
    <property type="entry name" value="RT_RNaseH"/>
</dbReference>
<dbReference type="SUPFAM" id="SSF56672">
    <property type="entry name" value="DNA/RNA polymerases"/>
    <property type="match status" value="1"/>
</dbReference>
<dbReference type="InterPro" id="IPR043502">
    <property type="entry name" value="DNA/RNA_pol_sf"/>
</dbReference>
<protein>
    <recommendedName>
        <fullName evidence="2">ribonuclease H</fullName>
        <ecNumber evidence="2">3.1.26.4</ecNumber>
    </recommendedName>
</protein>
<dbReference type="Proteomes" id="UP000008672">
    <property type="component" value="Unassembled WGS sequence"/>
</dbReference>
<dbReference type="InterPro" id="IPR043128">
    <property type="entry name" value="Rev_trsase/Diguanyl_cyclase"/>
</dbReference>
<dbReference type="Ensembl" id="ENSLACT00000002132.1">
    <property type="protein sequence ID" value="ENSLACP00000002116.1"/>
    <property type="gene ID" value="ENSLACG00000001892.1"/>
</dbReference>
<keyword evidence="12" id="KW-1185">Reference proteome</keyword>
<evidence type="ECO:0000256" key="8">
    <source>
        <dbReference type="ARBA" id="ARBA00022918"/>
    </source>
</evidence>
<evidence type="ECO:0000313" key="12">
    <source>
        <dbReference type="Proteomes" id="UP000008672"/>
    </source>
</evidence>
<dbReference type="eggNOG" id="KOG0017">
    <property type="taxonomic scope" value="Eukaryota"/>
</dbReference>
<evidence type="ECO:0000256" key="6">
    <source>
        <dbReference type="ARBA" id="ARBA00022759"/>
    </source>
</evidence>
<dbReference type="AlphaFoldDB" id="H2ZXJ5"/>
<proteinExistence type="inferred from homology"/>
<keyword evidence="5" id="KW-0540">Nuclease</keyword>
<accession>H2ZXJ5</accession>
<reference evidence="11" key="2">
    <citation type="submission" date="2025-08" db="UniProtKB">
        <authorList>
            <consortium name="Ensembl"/>
        </authorList>
    </citation>
    <scope>IDENTIFICATION</scope>
</reference>
<comment type="similarity">
    <text evidence="1">Belongs to the beta type-B retroviral polymerase family. HERV class-II K(HML-2) pol subfamily.</text>
</comment>
<dbReference type="HOGENOM" id="CLU_000384_33_3_1"/>
<dbReference type="GeneTree" id="ENSGT01140000282569"/>
<dbReference type="Gene3D" id="3.10.10.10">
    <property type="entry name" value="HIV Type 1 Reverse Transcriptase, subunit A, domain 1"/>
    <property type="match status" value="1"/>
</dbReference>
<organism evidence="11 12">
    <name type="scientific">Latimeria chalumnae</name>
    <name type="common">Coelacanth</name>
    <dbReference type="NCBI Taxonomy" id="7897"/>
    <lineage>
        <taxon>Eukaryota</taxon>
        <taxon>Metazoa</taxon>
        <taxon>Chordata</taxon>
        <taxon>Craniata</taxon>
        <taxon>Vertebrata</taxon>
        <taxon>Euteleostomi</taxon>
        <taxon>Coelacanthiformes</taxon>
        <taxon>Coelacanthidae</taxon>
        <taxon>Latimeria</taxon>
    </lineage>
</organism>
<evidence type="ECO:0000256" key="4">
    <source>
        <dbReference type="ARBA" id="ARBA00022695"/>
    </source>
</evidence>
<name>H2ZXJ5_LATCH</name>
<evidence type="ECO:0000256" key="2">
    <source>
        <dbReference type="ARBA" id="ARBA00012180"/>
    </source>
</evidence>
<evidence type="ECO:0000256" key="1">
    <source>
        <dbReference type="ARBA" id="ARBA00010879"/>
    </source>
</evidence>
<keyword evidence="4" id="KW-0548">Nucleotidyltransferase</keyword>
<dbReference type="Gene3D" id="3.30.70.270">
    <property type="match status" value="2"/>
</dbReference>
<sequence length="331" mass="37648">MDVASKQLLVINMHKGLYQYHRLSYGVFSALAIFQSVMDQILQGVEGVVCFLDDILITTEKHLCILDKVLTQLKHYGLQFKLAECKTVHYLRHVVDAEGIYPTNEKVVAIIAAPRPRNEGELRSFLGLLDYYGRFLANLSTTLQPLHKLLQKGKSKDCEEAFQKCKHQLLDSHVLAHYDTHKPLHLACDAYYGVGAVISHVMANGEECPITFASWTLISSERGYVQIEKETLAIIFGVKKFHKYLYGCKFTLITDHKPLMEILGPKVVVPTLAALRMQRWALMLLAYNYEIKYCKSADHTNADTLSRLPRQVIEPDRVSQISATSSMRKNY</sequence>